<dbReference type="PANTHER" id="PTHR31595:SF57">
    <property type="entry name" value="OS04G0481900 PROTEIN"/>
    <property type="match status" value="1"/>
</dbReference>
<dbReference type="InterPro" id="IPR044851">
    <property type="entry name" value="Wax_synthase"/>
</dbReference>
<dbReference type="GO" id="GO:0006629">
    <property type="term" value="P:lipid metabolic process"/>
    <property type="evidence" value="ECO:0007669"/>
    <property type="project" value="InterPro"/>
</dbReference>
<evidence type="ECO:0000313" key="3">
    <source>
        <dbReference type="Proteomes" id="UP001153069"/>
    </source>
</evidence>
<dbReference type="PANTHER" id="PTHR31595">
    <property type="entry name" value="LONG-CHAIN-ALCOHOL O-FATTY-ACYLTRANSFERASE 3-RELATED"/>
    <property type="match status" value="1"/>
</dbReference>
<comment type="caution">
    <text evidence="2">The sequence shown here is derived from an EMBL/GenBank/DDBJ whole genome shotgun (WGS) entry which is preliminary data.</text>
</comment>
<protein>
    <recommendedName>
        <fullName evidence="4">Wax synthase domain-containing protein</fullName>
    </recommendedName>
</protein>
<organism evidence="2 3">
    <name type="scientific">Seminavis robusta</name>
    <dbReference type="NCBI Taxonomy" id="568900"/>
    <lineage>
        <taxon>Eukaryota</taxon>
        <taxon>Sar</taxon>
        <taxon>Stramenopiles</taxon>
        <taxon>Ochrophyta</taxon>
        <taxon>Bacillariophyta</taxon>
        <taxon>Bacillariophyceae</taxon>
        <taxon>Bacillariophycidae</taxon>
        <taxon>Naviculales</taxon>
        <taxon>Naviculaceae</taxon>
        <taxon>Seminavis</taxon>
    </lineage>
</organism>
<feature type="transmembrane region" description="Helical" evidence="1">
    <location>
        <begin position="212"/>
        <end position="232"/>
    </location>
</feature>
<feature type="transmembrane region" description="Helical" evidence="1">
    <location>
        <begin position="115"/>
        <end position="137"/>
    </location>
</feature>
<dbReference type="AlphaFoldDB" id="A0A9N8EP38"/>
<proteinExistence type="predicted"/>
<evidence type="ECO:0000313" key="2">
    <source>
        <dbReference type="EMBL" id="CAB9524676.1"/>
    </source>
</evidence>
<reference evidence="2" key="1">
    <citation type="submission" date="2020-06" db="EMBL/GenBank/DDBJ databases">
        <authorList>
            <consortium name="Plant Systems Biology data submission"/>
        </authorList>
    </citation>
    <scope>NUCLEOTIDE SEQUENCE</scope>
    <source>
        <strain evidence="2">D6</strain>
    </source>
</reference>
<feature type="transmembrane region" description="Helical" evidence="1">
    <location>
        <begin position="77"/>
        <end position="103"/>
    </location>
</feature>
<feature type="transmembrane region" description="Helical" evidence="1">
    <location>
        <begin position="373"/>
        <end position="392"/>
    </location>
</feature>
<dbReference type="Proteomes" id="UP001153069">
    <property type="component" value="Unassembled WGS sequence"/>
</dbReference>
<feature type="transmembrane region" description="Helical" evidence="1">
    <location>
        <begin position="338"/>
        <end position="361"/>
    </location>
</feature>
<dbReference type="EMBL" id="CAICTM010001566">
    <property type="protein sequence ID" value="CAB9524676.1"/>
    <property type="molecule type" value="Genomic_DNA"/>
</dbReference>
<keyword evidence="1" id="KW-0472">Membrane</keyword>
<evidence type="ECO:0008006" key="4">
    <source>
        <dbReference type="Google" id="ProtNLM"/>
    </source>
</evidence>
<keyword evidence="1" id="KW-0812">Transmembrane</keyword>
<accession>A0A9N8EP38</accession>
<feature type="transmembrane region" description="Helical" evidence="1">
    <location>
        <begin position="412"/>
        <end position="435"/>
    </location>
</feature>
<feature type="transmembrane region" description="Helical" evidence="1">
    <location>
        <begin position="253"/>
        <end position="273"/>
    </location>
</feature>
<dbReference type="OrthoDB" id="42845at2759"/>
<evidence type="ECO:0000256" key="1">
    <source>
        <dbReference type="SAM" id="Phobius"/>
    </source>
</evidence>
<keyword evidence="1" id="KW-1133">Transmembrane helix</keyword>
<sequence>MQQLITEFLQSTFLFSGFPYSSNALFEREPLVTWELPEPLQHLLLSCSKILHTDDDAVVVTTTNTTMTMGIIPLDPGFWICTFVLLSLQALMNMTVALVTYFAIVQTQDDSTRLLIGYGVLVPCLLILPPVLCAYYVEFQSLTLMLCLLGGMPNKLALAVIEAIHQCLPTYATTHQDKRMLVLYFSSTLQLKFDPHTHRPVPFTPTIFWNKLASFMTVFVQTSLLFSLLLPYNYQVFPQHHTNTSILGTLVNLYSWGNLANGFLMASITSLVLDGGASGLGLVTSICTGYTMEDFSDAPLTSCTSVSDFWRKWDRPVQSSLRNGCYRPLRKATLSSSMAAVGTFVASGLIHEYMVAFMTLVKRDTPYQPAYGNQFLFFLWNAVVMMLERYYYSPWFSASAVVNNSGTSSNKWYHLPQPIRTALVLLTVLPIAFLFTDEYVQSSFYTDAVWAFPLVVVKTTTRQP</sequence>
<keyword evidence="3" id="KW-1185">Reference proteome</keyword>
<dbReference type="GO" id="GO:0008374">
    <property type="term" value="F:O-acyltransferase activity"/>
    <property type="evidence" value="ECO:0007669"/>
    <property type="project" value="InterPro"/>
</dbReference>
<name>A0A9N8EP38_9STRA</name>
<gene>
    <name evidence="2" type="ORF">SEMRO_1568_G283030.1</name>
</gene>